<reference evidence="4" key="1">
    <citation type="journal article" date="2019" name="Sci. Rep.">
        <title>Draft genome of Tanacetum cinerariifolium, the natural source of mosquito coil.</title>
        <authorList>
            <person name="Yamashiro T."/>
            <person name="Shiraishi A."/>
            <person name="Satake H."/>
            <person name="Nakayama K."/>
        </authorList>
    </citation>
    <scope>NUCLEOTIDE SEQUENCE</scope>
</reference>
<accession>A0A6L2LZE0</accession>
<evidence type="ECO:0000256" key="1">
    <source>
        <dbReference type="SAM" id="MobiDB-lite"/>
    </source>
</evidence>
<feature type="domain" description="Reverse transcriptase Ty1/copia-type" evidence="2">
    <location>
        <begin position="445"/>
        <end position="493"/>
    </location>
</feature>
<evidence type="ECO:0000259" key="2">
    <source>
        <dbReference type="Pfam" id="PF07727"/>
    </source>
</evidence>
<feature type="domain" description="Retroviral polymerase SH3-like" evidence="3">
    <location>
        <begin position="155"/>
        <end position="191"/>
    </location>
</feature>
<organism evidence="4">
    <name type="scientific">Tanacetum cinerariifolium</name>
    <name type="common">Dalmatian daisy</name>
    <name type="synonym">Chrysanthemum cinerariifolium</name>
    <dbReference type="NCBI Taxonomy" id="118510"/>
    <lineage>
        <taxon>Eukaryota</taxon>
        <taxon>Viridiplantae</taxon>
        <taxon>Streptophyta</taxon>
        <taxon>Embryophyta</taxon>
        <taxon>Tracheophyta</taxon>
        <taxon>Spermatophyta</taxon>
        <taxon>Magnoliopsida</taxon>
        <taxon>eudicotyledons</taxon>
        <taxon>Gunneridae</taxon>
        <taxon>Pentapetalae</taxon>
        <taxon>asterids</taxon>
        <taxon>campanulids</taxon>
        <taxon>Asterales</taxon>
        <taxon>Asteraceae</taxon>
        <taxon>Asteroideae</taxon>
        <taxon>Anthemideae</taxon>
        <taxon>Anthemidinae</taxon>
        <taxon>Tanacetum</taxon>
    </lineage>
</organism>
<feature type="region of interest" description="Disordered" evidence="1">
    <location>
        <begin position="271"/>
        <end position="358"/>
    </location>
</feature>
<protein>
    <submittedName>
        <fullName evidence="4">Uncharacterized protein</fullName>
    </submittedName>
</protein>
<gene>
    <name evidence="4" type="ORF">Tci_037670</name>
</gene>
<dbReference type="Pfam" id="PF07727">
    <property type="entry name" value="RVT_2"/>
    <property type="match status" value="1"/>
</dbReference>
<proteinExistence type="predicted"/>
<evidence type="ECO:0000259" key="3">
    <source>
        <dbReference type="Pfam" id="PF25597"/>
    </source>
</evidence>
<dbReference type="EMBL" id="BKCJ010005249">
    <property type="protein sequence ID" value="GEU65692.1"/>
    <property type="molecule type" value="Genomic_DNA"/>
</dbReference>
<dbReference type="Pfam" id="PF25597">
    <property type="entry name" value="SH3_retrovirus"/>
    <property type="match status" value="1"/>
</dbReference>
<feature type="compositionally biased region" description="Polar residues" evidence="1">
    <location>
        <begin position="318"/>
        <end position="355"/>
    </location>
</feature>
<sequence>MPARYLDDISDRSKLINYGEKFIGTVQFRNHQFAAIVGYGDYKIGDTSLEFTMLNDSVITYFRILNELAKKDLVRGLPKLKYEKEHLCPSCQLDKKRRCRKMEPNSMEAARTMLIFAKAPMFLWGEAVATACYTLNRSLVHTLHGKTYYKLLKDIGIFVGYGPTKKAYRIYNKRTHKIQETVHVTFDELTEGMTSVQPSTGLEPNSMAPGHNGAGLEINNLQSGRIGSGLVTTPTTPSVPPTEKQLSELFQPLFDDDKEFPPDVHPHLVNVAPPRAPEIAPDSPSTTTVTEDVPTTTTITSPSQTSTPDTGVDGPEYTITTSGSESFENSVTNEFDSEASSSGTINVNPTQQNNPPIVHGQKWTKDHLLENVIGDLNRPVSTRRQLKIDAMGLWELVPAPSHSLVIGLKWVYKIKLDEHGEVLKKKARLPQYDDFLDGCENNHSECELNEVVYVSQPEGFVDPDQPTHVYRLKKALYGLKQVPHAWYDKLSRGIFINQSKYALEIFKKYGLDSSASVDTPMVEKMKLDEDRQGKLVNPTRFRGMVGSLMYTDSRLDIIFVVYMCARTPVLHQEHLQMQIMQVVKTPDEVDPMFASEPDEASGHRCSTRTVIIDPHRIRGRSFKKKFTHSSAVIQQRDAEIVTLKAKLETAEKESLKVSGLRGRVSMLKVEVVDKFEEITGLNKQNAKLLGKVSVLELVRKELSNHVSKLGVDCESLQGEIAVIARRRWVLGHDIRFALMKCAQSSEFHSALGKVIPLAINKEIQQGLEARIEHEKAGRSLAQLEAYDLEVENKYVAAIGEFENISFFLLEELEALEDSLLALIMSALTLEGDAESTPKLRKFQPSLDQVTIHVYFESDGSRGSSSISHVMLLLSDAIPFICRRAKQGVRFVFWLRGGWGHCCMMICLTPLSWTSLQILRLLNWLFLVREYVSAAVSDLVYPFSNASTTSYGPSYFGPSIITVLGMTGFIAAIYEILWFEAVSRSSSRMSRFSSKASLFMAWSIFGTLVRASLSRPVSRFQCCSCDGSFDLTVGLWVLDGCKSLFDVQFVAPFFEWVVSKLFSAIRYDFPWKTEYAHYVIPNEFFDLGSSYCCDCFCFNPFGEIVDGNNKKFHLPLRLWERTGDVNYAFVEWPQRHLGLECMPQDPSWISLITSLPSVRYSSSGVIHEYPSYFTKAKFSLSSIDFSFSTSTKTCLVRWAKLVETIDDIKYRKEIRRISAKSSQENMYLQFPIRRIHLHLYVHRFIMNDPNITMEEYIRLEEKKLKDKVEHLIGKLPGEPTVSPINNNKIDFNISFNESDDEDYMVIFDEKSFSCKIIFVDNLKMDFENETNKVNMTSPLPPEPTFGYIDDLDFFKDFENKIPAIVYNDLKSKSDPLNEPSVDGYDEEIVHNYEKRLETIRGRPVNRVHVLDFAGLTDGLRQTLGDRLSMMYAGDDEQALFTSHAWRRLFENQVCQTLLSGNQRYGIL</sequence>
<evidence type="ECO:0000313" key="4">
    <source>
        <dbReference type="EMBL" id="GEU65692.1"/>
    </source>
</evidence>
<dbReference type="InterPro" id="IPR013103">
    <property type="entry name" value="RVT_2"/>
</dbReference>
<dbReference type="InterPro" id="IPR057670">
    <property type="entry name" value="SH3_retrovirus"/>
</dbReference>
<name>A0A6L2LZE0_TANCI</name>
<comment type="caution">
    <text evidence="4">The sequence shown here is derived from an EMBL/GenBank/DDBJ whole genome shotgun (WGS) entry which is preliminary data.</text>
</comment>
<feature type="compositionally biased region" description="Low complexity" evidence="1">
    <location>
        <begin position="281"/>
        <end position="310"/>
    </location>
</feature>